<dbReference type="SUPFAM" id="SSF47798">
    <property type="entry name" value="Barrier-to-autointegration factor, BAF"/>
    <property type="match status" value="1"/>
</dbReference>
<reference evidence="6" key="1">
    <citation type="submission" date="2025-08" db="UniProtKB">
        <authorList>
            <consortium name="RefSeq"/>
        </authorList>
    </citation>
    <scope>IDENTIFICATION</scope>
    <source>
        <tissue evidence="6">Tentacle</tissue>
    </source>
</reference>
<dbReference type="PANTHER" id="PTHR47507">
    <property type="entry name" value="BARRIER TO AUTOINTEGRATION FACTOR 2"/>
    <property type="match status" value="1"/>
</dbReference>
<evidence type="ECO:0000313" key="6">
    <source>
        <dbReference type="RefSeq" id="XP_031549536.1"/>
    </source>
</evidence>
<evidence type="ECO:0000313" key="5">
    <source>
        <dbReference type="Proteomes" id="UP000515163"/>
    </source>
</evidence>
<dbReference type="KEGG" id="aten:116287062"/>
<dbReference type="InterPro" id="IPR051387">
    <property type="entry name" value="BAF"/>
</dbReference>
<dbReference type="GO" id="GO:0000793">
    <property type="term" value="C:condensed chromosome"/>
    <property type="evidence" value="ECO:0007669"/>
    <property type="project" value="TreeGrafter"/>
</dbReference>
<proteinExistence type="predicted"/>
<keyword evidence="2" id="KW-0539">Nucleus</keyword>
<evidence type="ECO:0000256" key="1">
    <source>
        <dbReference type="ARBA" id="ARBA00004123"/>
    </source>
</evidence>
<comment type="subcellular location">
    <subcellularLocation>
        <location evidence="1">Nucleus</location>
    </subcellularLocation>
</comment>
<sequence length="129" mass="14862">MVKFQDSSSLLTDISEKGEDPSCIFLTLNHFSSDQHHQEMNSTSQKHENFVSEPMREKPVTELAGIGEVLGGKLKDKGFDYAYEVLAQFLKLKKDEEQFRKWLEDLVNANKKQSSDCYTCLKEWCIAHL</sequence>
<dbReference type="SMART" id="SM01023">
    <property type="entry name" value="BAF"/>
    <property type="match status" value="1"/>
</dbReference>
<dbReference type="InParanoid" id="A0A6P8H2A1"/>
<dbReference type="FunFam" id="1.10.150.40:FF:000002">
    <property type="entry name" value="Barrier to autointegration factor 2"/>
    <property type="match status" value="1"/>
</dbReference>
<evidence type="ECO:0000256" key="3">
    <source>
        <dbReference type="ARBA" id="ARBA00074730"/>
    </source>
</evidence>
<protein>
    <recommendedName>
        <fullName evidence="3">Barrier-to-autointegration factor-like protein</fullName>
    </recommendedName>
    <alternativeName>
        <fullName evidence="4">Barrier-to-autointegration factor 2</fullName>
    </alternativeName>
</protein>
<evidence type="ECO:0000256" key="2">
    <source>
        <dbReference type="ARBA" id="ARBA00023242"/>
    </source>
</evidence>
<dbReference type="Pfam" id="PF02961">
    <property type="entry name" value="SAM_BAF"/>
    <property type="match status" value="1"/>
</dbReference>
<dbReference type="RefSeq" id="XP_031549536.1">
    <property type="nucleotide sequence ID" value="XM_031693676.1"/>
</dbReference>
<dbReference type="FunCoup" id="A0A6P8H2A1">
    <property type="interactions" value="2501"/>
</dbReference>
<dbReference type="Gene3D" id="1.10.150.40">
    <property type="entry name" value="Barrier-to-autointegration factor, BAF"/>
    <property type="match status" value="1"/>
</dbReference>
<name>A0A6P8H2A1_ACTTE</name>
<dbReference type="OrthoDB" id="9997163at2759"/>
<dbReference type="GeneID" id="116287062"/>
<dbReference type="GO" id="GO:0051276">
    <property type="term" value="P:chromosome organization"/>
    <property type="evidence" value="ECO:0007669"/>
    <property type="project" value="TreeGrafter"/>
</dbReference>
<evidence type="ECO:0000256" key="4">
    <source>
        <dbReference type="ARBA" id="ARBA00079764"/>
    </source>
</evidence>
<organism evidence="5 6">
    <name type="scientific">Actinia tenebrosa</name>
    <name type="common">Australian red waratah sea anemone</name>
    <dbReference type="NCBI Taxonomy" id="6105"/>
    <lineage>
        <taxon>Eukaryota</taxon>
        <taxon>Metazoa</taxon>
        <taxon>Cnidaria</taxon>
        <taxon>Anthozoa</taxon>
        <taxon>Hexacorallia</taxon>
        <taxon>Actiniaria</taxon>
        <taxon>Actiniidae</taxon>
        <taxon>Actinia</taxon>
    </lineage>
</organism>
<accession>A0A6P8H2A1</accession>
<dbReference type="PANTHER" id="PTHR47507:SF6">
    <property type="entry name" value="BARRIER-TO-AUTOINTEGRATION FACTOR"/>
    <property type="match status" value="1"/>
</dbReference>
<gene>
    <name evidence="6" type="primary">LOC116287062</name>
</gene>
<dbReference type="InterPro" id="IPR004122">
    <property type="entry name" value="BAF_prot"/>
</dbReference>
<dbReference type="Proteomes" id="UP000515163">
    <property type="component" value="Unplaced"/>
</dbReference>
<dbReference type="GO" id="GO:0003677">
    <property type="term" value="F:DNA binding"/>
    <property type="evidence" value="ECO:0007669"/>
    <property type="project" value="InterPro"/>
</dbReference>
<dbReference type="InterPro" id="IPR036617">
    <property type="entry name" value="BAF_sf"/>
</dbReference>
<keyword evidence="5" id="KW-1185">Reference proteome</keyword>
<dbReference type="GO" id="GO:0005634">
    <property type="term" value="C:nucleus"/>
    <property type="evidence" value="ECO:0007669"/>
    <property type="project" value="UniProtKB-SubCell"/>
</dbReference>
<dbReference type="AlphaFoldDB" id="A0A6P8H2A1"/>